<dbReference type="InterPro" id="IPR023214">
    <property type="entry name" value="HAD_sf"/>
</dbReference>
<gene>
    <name evidence="1" type="ORF">PHY01_05720</name>
</gene>
<dbReference type="InterPro" id="IPR023198">
    <property type="entry name" value="PGP-like_dom2"/>
</dbReference>
<reference evidence="1 2" key="1">
    <citation type="submission" date="2019-06" db="EMBL/GenBank/DDBJ databases">
        <title>Whole genome shotgun sequence of Pseudonocardia hydrocarbonoxydans NBRC 14498.</title>
        <authorList>
            <person name="Hosoyama A."/>
            <person name="Uohara A."/>
            <person name="Ohji S."/>
            <person name="Ichikawa N."/>
        </authorList>
    </citation>
    <scope>NUCLEOTIDE SEQUENCE [LARGE SCALE GENOMIC DNA]</scope>
    <source>
        <strain evidence="1 2">NBRC 14498</strain>
    </source>
</reference>
<dbReference type="OrthoDB" id="9781769at2"/>
<dbReference type="SUPFAM" id="SSF56784">
    <property type="entry name" value="HAD-like"/>
    <property type="match status" value="1"/>
</dbReference>
<evidence type="ECO:0000313" key="1">
    <source>
        <dbReference type="EMBL" id="GEC18289.1"/>
    </source>
</evidence>
<dbReference type="InterPro" id="IPR036412">
    <property type="entry name" value="HAD-like_sf"/>
</dbReference>
<dbReference type="RefSeq" id="WP_141276731.1">
    <property type="nucleotide sequence ID" value="NZ_BAAARZ010000025.1"/>
</dbReference>
<dbReference type="Gene3D" id="1.10.150.240">
    <property type="entry name" value="Putative phosphatase, domain 2"/>
    <property type="match status" value="1"/>
</dbReference>
<dbReference type="PANTHER" id="PTHR43434">
    <property type="entry name" value="PHOSPHOGLYCOLATE PHOSPHATASE"/>
    <property type="match status" value="1"/>
</dbReference>
<dbReference type="EMBL" id="BJNG01000005">
    <property type="protein sequence ID" value="GEC18289.1"/>
    <property type="molecule type" value="Genomic_DNA"/>
</dbReference>
<dbReference type="GO" id="GO:0006281">
    <property type="term" value="P:DNA repair"/>
    <property type="evidence" value="ECO:0007669"/>
    <property type="project" value="TreeGrafter"/>
</dbReference>
<keyword evidence="2" id="KW-1185">Reference proteome</keyword>
<accession>A0A4Y3WK54</accession>
<dbReference type="AlphaFoldDB" id="A0A4Y3WK54"/>
<proteinExistence type="predicted"/>
<dbReference type="Pfam" id="PF12710">
    <property type="entry name" value="HAD"/>
    <property type="match status" value="1"/>
</dbReference>
<dbReference type="GO" id="GO:0008967">
    <property type="term" value="F:phosphoglycolate phosphatase activity"/>
    <property type="evidence" value="ECO:0007669"/>
    <property type="project" value="TreeGrafter"/>
</dbReference>
<organism evidence="1 2">
    <name type="scientific">Pseudonocardia hydrocarbonoxydans</name>
    <dbReference type="NCBI Taxonomy" id="76726"/>
    <lineage>
        <taxon>Bacteria</taxon>
        <taxon>Bacillati</taxon>
        <taxon>Actinomycetota</taxon>
        <taxon>Actinomycetes</taxon>
        <taxon>Pseudonocardiales</taxon>
        <taxon>Pseudonocardiaceae</taxon>
        <taxon>Pseudonocardia</taxon>
    </lineage>
</organism>
<evidence type="ECO:0000313" key="2">
    <source>
        <dbReference type="Proteomes" id="UP000320338"/>
    </source>
</evidence>
<dbReference type="PANTHER" id="PTHR43434:SF1">
    <property type="entry name" value="PHOSPHOGLYCOLATE PHOSPHATASE"/>
    <property type="match status" value="1"/>
</dbReference>
<dbReference type="InterPro" id="IPR050155">
    <property type="entry name" value="HAD-like_hydrolase_sf"/>
</dbReference>
<protein>
    <submittedName>
        <fullName evidence="1">Haloacid dehalogenase</fullName>
    </submittedName>
</protein>
<dbReference type="Gene3D" id="3.40.50.1000">
    <property type="entry name" value="HAD superfamily/HAD-like"/>
    <property type="match status" value="1"/>
</dbReference>
<dbReference type="Proteomes" id="UP000320338">
    <property type="component" value="Unassembled WGS sequence"/>
</dbReference>
<name>A0A4Y3WK54_9PSEU</name>
<dbReference type="SFLD" id="SFLDG01129">
    <property type="entry name" value="C1.5:_HAD__Beta-PGM__Phosphata"/>
    <property type="match status" value="1"/>
</dbReference>
<sequence length="227" mass="23084">MRLIQWDVDRTLLVGGGVGVEAYAAAFTAVTGIPWRGALVAAGRTDLSITPELFAQHGIDDAGPHLAPFFARYAEEFAGRAARMTTEGRLLPGAAQVLAALAGRPDVVQTLVTGNIAPVGIGKVAAFGLDPHLDTAVGGYGDDHPVRAELVRRSRDRAEAAHGRFADADVLVVGDTVHDVGAALAAGVVAVGVATGPASAAELTDAGAHHVLDDLSDVAHVVAVLAG</sequence>
<comment type="caution">
    <text evidence="1">The sequence shown here is derived from an EMBL/GenBank/DDBJ whole genome shotgun (WGS) entry which is preliminary data.</text>
</comment>
<dbReference type="SFLD" id="SFLDS00003">
    <property type="entry name" value="Haloacid_Dehalogenase"/>
    <property type="match status" value="1"/>
</dbReference>